<gene>
    <name evidence="1" type="ORF">EEDITHA_LOCUS20941</name>
</gene>
<dbReference type="EMBL" id="CAKOGL010000029">
    <property type="protein sequence ID" value="CAH2106860.1"/>
    <property type="molecule type" value="Genomic_DNA"/>
</dbReference>
<protein>
    <submittedName>
        <fullName evidence="1">Uncharacterized protein</fullName>
    </submittedName>
</protein>
<evidence type="ECO:0000313" key="2">
    <source>
        <dbReference type="Proteomes" id="UP001153954"/>
    </source>
</evidence>
<comment type="caution">
    <text evidence="1">The sequence shown here is derived from an EMBL/GenBank/DDBJ whole genome shotgun (WGS) entry which is preliminary data.</text>
</comment>
<name>A0AAU9V7W5_EUPED</name>
<keyword evidence="2" id="KW-1185">Reference proteome</keyword>
<dbReference type="AlphaFoldDB" id="A0AAU9V7W5"/>
<proteinExistence type="predicted"/>
<organism evidence="1 2">
    <name type="scientific">Euphydryas editha</name>
    <name type="common">Edith's checkerspot</name>
    <dbReference type="NCBI Taxonomy" id="104508"/>
    <lineage>
        <taxon>Eukaryota</taxon>
        <taxon>Metazoa</taxon>
        <taxon>Ecdysozoa</taxon>
        <taxon>Arthropoda</taxon>
        <taxon>Hexapoda</taxon>
        <taxon>Insecta</taxon>
        <taxon>Pterygota</taxon>
        <taxon>Neoptera</taxon>
        <taxon>Endopterygota</taxon>
        <taxon>Lepidoptera</taxon>
        <taxon>Glossata</taxon>
        <taxon>Ditrysia</taxon>
        <taxon>Papilionoidea</taxon>
        <taxon>Nymphalidae</taxon>
        <taxon>Nymphalinae</taxon>
        <taxon>Euphydryas</taxon>
    </lineage>
</organism>
<dbReference type="Proteomes" id="UP001153954">
    <property type="component" value="Unassembled WGS sequence"/>
</dbReference>
<accession>A0AAU9V7W5</accession>
<reference evidence="1" key="1">
    <citation type="submission" date="2022-03" db="EMBL/GenBank/DDBJ databases">
        <authorList>
            <person name="Tunstrom K."/>
        </authorList>
    </citation>
    <scope>NUCLEOTIDE SEQUENCE</scope>
</reference>
<evidence type="ECO:0000313" key="1">
    <source>
        <dbReference type="EMBL" id="CAH2106860.1"/>
    </source>
</evidence>
<sequence length="103" mass="12010">MKLETLAQNKVISLQGARWHLWVKNKFNDAREVCGEFITCRYFGVRRRATSRSVSHRITLRLTAPRRNLLQRAVNYFICIQSRAYKPNYTGAALTLMQECCTV</sequence>